<evidence type="ECO:0000256" key="1">
    <source>
        <dbReference type="SAM" id="MobiDB-lite"/>
    </source>
</evidence>
<protein>
    <recommendedName>
        <fullName evidence="2">Gp5/Type VI secretion system Vgr protein OB-fold domain-containing protein</fullName>
    </recommendedName>
</protein>
<accession>A0A3A8JBW2</accession>
<gene>
    <name evidence="3" type="ORF">D7V88_03445</name>
</gene>
<dbReference type="EMBL" id="RAVZ01000012">
    <property type="protein sequence ID" value="RKG93202.1"/>
    <property type="molecule type" value="Genomic_DNA"/>
</dbReference>
<evidence type="ECO:0000259" key="2">
    <source>
        <dbReference type="Pfam" id="PF04717"/>
    </source>
</evidence>
<dbReference type="RefSeq" id="WP_120539151.1">
    <property type="nucleotide sequence ID" value="NZ_RAVZ01000012.1"/>
</dbReference>
<evidence type="ECO:0000313" key="4">
    <source>
        <dbReference type="Proteomes" id="UP000268094"/>
    </source>
</evidence>
<comment type="caution">
    <text evidence="3">The sequence shown here is derived from an EMBL/GenBank/DDBJ whole genome shotgun (WGS) entry which is preliminary data.</text>
</comment>
<dbReference type="SUPFAM" id="SSF69255">
    <property type="entry name" value="gp5 N-terminal domain-like"/>
    <property type="match status" value="1"/>
</dbReference>
<feature type="region of interest" description="Disordered" evidence="1">
    <location>
        <begin position="107"/>
        <end position="129"/>
    </location>
</feature>
<name>A0A3A8JBW2_9BACT</name>
<reference evidence="4" key="1">
    <citation type="submission" date="2018-09" db="EMBL/GenBank/DDBJ databases">
        <authorList>
            <person name="Livingstone P.G."/>
            <person name="Whitworth D.E."/>
        </authorList>
    </citation>
    <scope>NUCLEOTIDE SEQUENCE [LARGE SCALE GENOMIC DNA]</scope>
    <source>
        <strain evidence="4">CA054A</strain>
    </source>
</reference>
<dbReference type="Pfam" id="PF04717">
    <property type="entry name" value="Phage_base_V"/>
    <property type="match status" value="1"/>
</dbReference>
<dbReference type="OrthoDB" id="9762420at2"/>
<organism evidence="3 4">
    <name type="scientific">Corallococcus terminator</name>
    <dbReference type="NCBI Taxonomy" id="2316733"/>
    <lineage>
        <taxon>Bacteria</taxon>
        <taxon>Pseudomonadati</taxon>
        <taxon>Myxococcota</taxon>
        <taxon>Myxococcia</taxon>
        <taxon>Myxococcales</taxon>
        <taxon>Cystobacterineae</taxon>
        <taxon>Myxococcaceae</taxon>
        <taxon>Corallococcus</taxon>
    </lineage>
</organism>
<dbReference type="SUPFAM" id="SSF69349">
    <property type="entry name" value="Phage fibre proteins"/>
    <property type="match status" value="1"/>
</dbReference>
<feature type="domain" description="Gp5/Type VI secretion system Vgr protein OB-fold" evidence="2">
    <location>
        <begin position="21"/>
        <end position="95"/>
    </location>
</feature>
<dbReference type="Gene3D" id="2.40.50.230">
    <property type="entry name" value="Gp5 N-terminal domain"/>
    <property type="match status" value="1"/>
</dbReference>
<dbReference type="AlphaFoldDB" id="A0A3A8JBW2"/>
<evidence type="ECO:0000313" key="3">
    <source>
        <dbReference type="EMBL" id="RKG93202.1"/>
    </source>
</evidence>
<dbReference type="InterPro" id="IPR006531">
    <property type="entry name" value="Gp5/Vgr_OB"/>
</dbReference>
<dbReference type="InterPro" id="IPR037026">
    <property type="entry name" value="Vgr_OB-fold_dom_sf"/>
</dbReference>
<keyword evidence="4" id="KW-1185">Reference proteome</keyword>
<proteinExistence type="predicted"/>
<sequence length="395" mass="42099">MIEQLLQQLIERTESRYFGKYRGYVSNVEDPKNLGRIQCVVPRLMGDVATGWAMPCTPYAGPDQGLFMVPDVGAGVWVEFEGGDLSQPIWSGMWWGEPALADLGQPDSTARVAPDTSEVPKHDYPPQTAVPGVRMLKSATGHYIVLDDRPESARVEIHDRQGNRIILSSEGLDQLISNERTVNEGNRSAEVDGDDRLEVAGKQEETVDGSHTRDVGGDVTLHVTGSLTEKVDTAGYSREVGGKGLKETVGGPREDRIQGSHTRTVSGASQETAVGGYGVTSGGNAQIAAGKAVKIAATMPDMPGPSLNAVSIDALMGNVSINTMLGMCQVGGISAVSPMVLGDGLAIHFTMLAQILKAVNPMTVAAYGPLLDVWAAMTPMLDWSYFGFVKRMPVG</sequence>
<dbReference type="Proteomes" id="UP000268094">
    <property type="component" value="Unassembled WGS sequence"/>
</dbReference>